<evidence type="ECO:0000256" key="1">
    <source>
        <dbReference type="ARBA" id="ARBA00000085"/>
    </source>
</evidence>
<dbReference type="RefSeq" id="WP_133576083.1">
    <property type="nucleotide sequence ID" value="NZ_SNYC01000004.1"/>
</dbReference>
<protein>
    <recommendedName>
        <fullName evidence="2">histidine kinase</fullName>
        <ecNumber evidence="2">2.7.13.3</ecNumber>
    </recommendedName>
</protein>
<feature type="domain" description="Histidine kinase" evidence="8">
    <location>
        <begin position="213"/>
        <end position="429"/>
    </location>
</feature>
<dbReference type="SUPFAM" id="SSF55874">
    <property type="entry name" value="ATPase domain of HSP90 chaperone/DNA topoisomerase II/histidine kinase"/>
    <property type="match status" value="1"/>
</dbReference>
<evidence type="ECO:0000259" key="8">
    <source>
        <dbReference type="PROSITE" id="PS50109"/>
    </source>
</evidence>
<evidence type="ECO:0000256" key="6">
    <source>
        <dbReference type="ARBA" id="ARBA00023012"/>
    </source>
</evidence>
<keyword evidence="7" id="KW-1133">Transmembrane helix</keyword>
<proteinExistence type="predicted"/>
<evidence type="ECO:0000313" key="9">
    <source>
        <dbReference type="EMBL" id="TDQ10042.1"/>
    </source>
</evidence>
<dbReference type="InterPro" id="IPR005467">
    <property type="entry name" value="His_kinase_dom"/>
</dbReference>
<keyword evidence="7" id="KW-0472">Membrane</keyword>
<evidence type="ECO:0000256" key="5">
    <source>
        <dbReference type="ARBA" id="ARBA00022777"/>
    </source>
</evidence>
<evidence type="ECO:0000256" key="2">
    <source>
        <dbReference type="ARBA" id="ARBA00012438"/>
    </source>
</evidence>
<dbReference type="CDD" id="cd00082">
    <property type="entry name" value="HisKA"/>
    <property type="match status" value="1"/>
</dbReference>
<evidence type="ECO:0000313" key="10">
    <source>
        <dbReference type="Proteomes" id="UP000295620"/>
    </source>
</evidence>
<accession>A0A4R6SZ73</accession>
<dbReference type="GO" id="GO:0000155">
    <property type="term" value="F:phosphorelay sensor kinase activity"/>
    <property type="evidence" value="ECO:0007669"/>
    <property type="project" value="InterPro"/>
</dbReference>
<dbReference type="PANTHER" id="PTHR43711">
    <property type="entry name" value="TWO-COMPONENT HISTIDINE KINASE"/>
    <property type="match status" value="1"/>
</dbReference>
<feature type="transmembrane region" description="Helical" evidence="7">
    <location>
        <begin position="166"/>
        <end position="182"/>
    </location>
</feature>
<dbReference type="PROSITE" id="PS50109">
    <property type="entry name" value="HIS_KIN"/>
    <property type="match status" value="1"/>
</dbReference>
<dbReference type="Pfam" id="PF00512">
    <property type="entry name" value="HisKA"/>
    <property type="match status" value="1"/>
</dbReference>
<keyword evidence="6" id="KW-0902">Two-component regulatory system</keyword>
<dbReference type="Gene3D" id="1.10.287.130">
    <property type="match status" value="1"/>
</dbReference>
<dbReference type="AlphaFoldDB" id="A0A4R6SZ73"/>
<reference evidence="9 10" key="1">
    <citation type="submission" date="2019-03" db="EMBL/GenBank/DDBJ databases">
        <title>Genomic Encyclopedia of Archaeal and Bacterial Type Strains, Phase II (KMG-II): from individual species to whole genera.</title>
        <authorList>
            <person name="Goeker M."/>
        </authorList>
    </citation>
    <scope>NUCLEOTIDE SEQUENCE [LARGE SCALE GENOMIC DNA]</scope>
    <source>
        <strain evidence="9 10">DSM 19035</strain>
    </source>
</reference>
<dbReference type="InterPro" id="IPR003661">
    <property type="entry name" value="HisK_dim/P_dom"/>
</dbReference>
<dbReference type="OrthoDB" id="9810447at2"/>
<feature type="transmembrane region" description="Helical" evidence="7">
    <location>
        <begin position="49"/>
        <end position="68"/>
    </location>
</feature>
<evidence type="ECO:0000256" key="7">
    <source>
        <dbReference type="SAM" id="Phobius"/>
    </source>
</evidence>
<dbReference type="SMART" id="SM00388">
    <property type="entry name" value="HisKA"/>
    <property type="match status" value="1"/>
</dbReference>
<evidence type="ECO:0000256" key="4">
    <source>
        <dbReference type="ARBA" id="ARBA00022679"/>
    </source>
</evidence>
<dbReference type="PRINTS" id="PR00344">
    <property type="entry name" value="BCTRLSENSOR"/>
</dbReference>
<gene>
    <name evidence="9" type="ORF">ATK78_2201</name>
</gene>
<dbReference type="InterPro" id="IPR036097">
    <property type="entry name" value="HisK_dim/P_sf"/>
</dbReference>
<feature type="transmembrane region" description="Helical" evidence="7">
    <location>
        <begin position="127"/>
        <end position="146"/>
    </location>
</feature>
<dbReference type="InterPro" id="IPR050736">
    <property type="entry name" value="Sensor_HK_Regulatory"/>
</dbReference>
<keyword evidence="4" id="KW-0808">Transferase</keyword>
<comment type="caution">
    <text evidence="9">The sequence shown here is derived from an EMBL/GenBank/DDBJ whole genome shotgun (WGS) entry which is preliminary data.</text>
</comment>
<dbReference type="Pfam" id="PF02518">
    <property type="entry name" value="HATPase_c"/>
    <property type="match status" value="1"/>
</dbReference>
<dbReference type="PANTHER" id="PTHR43711:SF28">
    <property type="entry name" value="SENSOR HISTIDINE KINASE YXDK"/>
    <property type="match status" value="1"/>
</dbReference>
<feature type="transmembrane region" description="Helical" evidence="7">
    <location>
        <begin position="25"/>
        <end position="43"/>
    </location>
</feature>
<dbReference type="Proteomes" id="UP000295620">
    <property type="component" value="Unassembled WGS sequence"/>
</dbReference>
<dbReference type="Gene3D" id="3.30.565.10">
    <property type="entry name" value="Histidine kinase-like ATPase, C-terminal domain"/>
    <property type="match status" value="1"/>
</dbReference>
<keyword evidence="3" id="KW-0597">Phosphoprotein</keyword>
<keyword evidence="7" id="KW-0812">Transmembrane</keyword>
<organism evidence="9 10">
    <name type="scientific">Pedobacter metabolipauper</name>
    <dbReference type="NCBI Taxonomy" id="425513"/>
    <lineage>
        <taxon>Bacteria</taxon>
        <taxon>Pseudomonadati</taxon>
        <taxon>Bacteroidota</taxon>
        <taxon>Sphingobacteriia</taxon>
        <taxon>Sphingobacteriales</taxon>
        <taxon>Sphingobacteriaceae</taxon>
        <taxon>Pedobacter</taxon>
    </lineage>
</organism>
<keyword evidence="5" id="KW-0418">Kinase</keyword>
<dbReference type="InterPro" id="IPR004358">
    <property type="entry name" value="Sig_transdc_His_kin-like_C"/>
</dbReference>
<comment type="catalytic activity">
    <reaction evidence="1">
        <text>ATP + protein L-histidine = ADP + protein N-phospho-L-histidine.</text>
        <dbReference type="EC" id="2.7.13.3"/>
    </reaction>
</comment>
<dbReference type="EC" id="2.7.13.3" evidence="2"/>
<feature type="transmembrane region" description="Helical" evidence="7">
    <location>
        <begin position="80"/>
        <end position="97"/>
    </location>
</feature>
<name>A0A4R6SZ73_9SPHI</name>
<dbReference type="SUPFAM" id="SSF47384">
    <property type="entry name" value="Homodimeric domain of signal transducing histidine kinase"/>
    <property type="match status" value="1"/>
</dbReference>
<dbReference type="InterPro" id="IPR036890">
    <property type="entry name" value="HATPase_C_sf"/>
</dbReference>
<dbReference type="InterPro" id="IPR003594">
    <property type="entry name" value="HATPase_dom"/>
</dbReference>
<evidence type="ECO:0000256" key="3">
    <source>
        <dbReference type="ARBA" id="ARBA00022553"/>
    </source>
</evidence>
<dbReference type="EMBL" id="SNYC01000004">
    <property type="protein sequence ID" value="TDQ10042.1"/>
    <property type="molecule type" value="Genomic_DNA"/>
</dbReference>
<sequence length="449" mass="50513">MIEIFRRIHRKLIGDPLAITMEARIFHEVCIVAIVSLVFFVGVNLFVRIPFVSAVMFSSAVLMTFLFVNSRYWGNSKTSVILFTILGNLMLIFNFFLNSGINGPTLLIFMLAFFFTTSVMPNKEYRFWVALNGFVVASLLTVEYYFPELVKNSYASRSGYFVDTGFSYLVIMTIISIILTYIRKSYEAEKNNSLKKSIALEQANESKTKLLSILSHDMRSPLNSIQSFLEVLIDYDLNEDEKKSITASLLNETKNTQTMLVNLLSWTKSQMETGLKVNRFELNGFETLKVTIDIQQTAALEKLISIRNEIDPGLFLFADADMLKLVFRNVVNNAIKFTRSGGEIVLSSRADVDYHVLIIADNGIGISAAKQPYVFSLDITSTYGTKHEKGVGLGLLLCKEYMEVQGGKISFESKEGVGTVFYLSFPVADLQVNPADPEDEAYSDQKLQG</sequence>
<keyword evidence="10" id="KW-1185">Reference proteome</keyword>
<dbReference type="CDD" id="cd00075">
    <property type="entry name" value="HATPase"/>
    <property type="match status" value="1"/>
</dbReference>
<dbReference type="SMART" id="SM00387">
    <property type="entry name" value="HATPase_c"/>
    <property type="match status" value="1"/>
</dbReference>
<feature type="transmembrane region" description="Helical" evidence="7">
    <location>
        <begin position="103"/>
        <end position="120"/>
    </location>
</feature>